<name>A0AAD7I9W6_9AGAR</name>
<dbReference type="EMBL" id="JARJLG010000144">
    <property type="protein sequence ID" value="KAJ7737264.1"/>
    <property type="molecule type" value="Genomic_DNA"/>
</dbReference>
<feature type="region of interest" description="Disordered" evidence="1">
    <location>
        <begin position="237"/>
        <end position="258"/>
    </location>
</feature>
<gene>
    <name evidence="2" type="ORF">DFH07DRAFT_779412</name>
</gene>
<evidence type="ECO:0000313" key="3">
    <source>
        <dbReference type="Proteomes" id="UP001215280"/>
    </source>
</evidence>
<sequence>MSHGVSGEGRLHAGKSRTRYLFVDSLEPFVVELGWVLAFNPFSNSTLLSVRQVFCSSPLNKRDQVQACSFVFSPLRPCLFHLLEDLSSVIRNRIGTVRDLMTDAPTPQALPNLHGEAPSKLSRGVTRPSFGHRLEPSAFYLSAEKLRSAWKTSNDAKKVVWDLQVQRDHDTTDAIRQAQEQEAECVRLVAEKEAEAERKDAEKKKPKLADFDENRGVADRITRLGPGADKIFGILDLKPRPETDKNEPQGPAGLGQGVDKITKFGRLSGPETLFWTQILMKMGSKTLAIQGKN</sequence>
<evidence type="ECO:0000256" key="1">
    <source>
        <dbReference type="SAM" id="MobiDB-lite"/>
    </source>
</evidence>
<reference evidence="2" key="1">
    <citation type="submission" date="2023-03" db="EMBL/GenBank/DDBJ databases">
        <title>Massive genome expansion in bonnet fungi (Mycena s.s.) driven by repeated elements and novel gene families across ecological guilds.</title>
        <authorList>
            <consortium name="Lawrence Berkeley National Laboratory"/>
            <person name="Harder C.B."/>
            <person name="Miyauchi S."/>
            <person name="Viragh M."/>
            <person name="Kuo A."/>
            <person name="Thoen E."/>
            <person name="Andreopoulos B."/>
            <person name="Lu D."/>
            <person name="Skrede I."/>
            <person name="Drula E."/>
            <person name="Henrissat B."/>
            <person name="Morin E."/>
            <person name="Kohler A."/>
            <person name="Barry K."/>
            <person name="LaButti K."/>
            <person name="Morin E."/>
            <person name="Salamov A."/>
            <person name="Lipzen A."/>
            <person name="Mereny Z."/>
            <person name="Hegedus B."/>
            <person name="Baldrian P."/>
            <person name="Stursova M."/>
            <person name="Weitz H."/>
            <person name="Taylor A."/>
            <person name="Grigoriev I.V."/>
            <person name="Nagy L.G."/>
            <person name="Martin F."/>
            <person name="Kauserud H."/>
        </authorList>
    </citation>
    <scope>NUCLEOTIDE SEQUENCE</scope>
    <source>
        <strain evidence="2">CBHHK188m</strain>
    </source>
</reference>
<proteinExistence type="predicted"/>
<feature type="compositionally biased region" description="Basic and acidic residues" evidence="1">
    <location>
        <begin position="237"/>
        <end position="247"/>
    </location>
</feature>
<comment type="caution">
    <text evidence="2">The sequence shown here is derived from an EMBL/GenBank/DDBJ whole genome shotgun (WGS) entry which is preliminary data.</text>
</comment>
<protein>
    <submittedName>
        <fullName evidence="2">Uncharacterized protein</fullName>
    </submittedName>
</protein>
<dbReference type="Proteomes" id="UP001215280">
    <property type="component" value="Unassembled WGS sequence"/>
</dbReference>
<accession>A0AAD7I9W6</accession>
<dbReference type="AlphaFoldDB" id="A0AAD7I9W6"/>
<organism evidence="2 3">
    <name type="scientific">Mycena maculata</name>
    <dbReference type="NCBI Taxonomy" id="230809"/>
    <lineage>
        <taxon>Eukaryota</taxon>
        <taxon>Fungi</taxon>
        <taxon>Dikarya</taxon>
        <taxon>Basidiomycota</taxon>
        <taxon>Agaricomycotina</taxon>
        <taxon>Agaricomycetes</taxon>
        <taxon>Agaricomycetidae</taxon>
        <taxon>Agaricales</taxon>
        <taxon>Marasmiineae</taxon>
        <taxon>Mycenaceae</taxon>
        <taxon>Mycena</taxon>
    </lineage>
</organism>
<keyword evidence="3" id="KW-1185">Reference proteome</keyword>
<evidence type="ECO:0000313" key="2">
    <source>
        <dbReference type="EMBL" id="KAJ7737264.1"/>
    </source>
</evidence>